<reference evidence="1 2" key="1">
    <citation type="journal article" date="2015" name="Stand. Genomic Sci.">
        <title>Genomic Encyclopedia of Bacterial and Archaeal Type Strains, Phase III: the genomes of soil and plant-associated and newly described type strains.</title>
        <authorList>
            <person name="Whitman W.B."/>
            <person name="Woyke T."/>
            <person name="Klenk H.P."/>
            <person name="Zhou Y."/>
            <person name="Lilburn T.G."/>
            <person name="Beck B.J."/>
            <person name="De Vos P."/>
            <person name="Vandamme P."/>
            <person name="Eisen J.A."/>
            <person name="Garrity G."/>
            <person name="Hugenholtz P."/>
            <person name="Kyrpides N.C."/>
        </authorList>
    </citation>
    <scope>NUCLEOTIDE SEQUENCE [LARGE SCALE GENOMIC DNA]</scope>
    <source>
        <strain evidence="1 2">A3</strain>
    </source>
</reference>
<dbReference type="AlphaFoldDB" id="A0A4R2IGG3"/>
<sequence>MQRTTTFIDPAAVEAWDAWFRRRDGAQLRDMTVDCTWRRVADALGAARASLRQPLFAALSSWRILLDERIVASAGTESAPWPADPGAVVNAARFVEDPGQPGARFDRMRFADCAGLALRALDAVPAPAGPGPAPRPTLGVTGVADTLALLGLRYDSAPARAFVRNLGRWLAEGCWRANVLLARDEGARVALTGALRRRAGARGIAAELVADAERHGLRHAGPLALVAHPRLALLANGIADGLDPIAAAARVVRFPPDGRVVRSDGYARVLLRAAGTALPASETFEGVSIAAQLELRGVLQPWLDTKIDCAVRVARLPTPDERDRAHVQAVLLGLAEPRFVLATAADGVAVA</sequence>
<dbReference type="SUPFAM" id="SSF51998">
    <property type="entry name" value="PFL-like glycyl radical enzymes"/>
    <property type="match status" value="1"/>
</dbReference>
<name>A0A4R2IGG3_9GAMM</name>
<dbReference type="EMBL" id="SLWQ01000001">
    <property type="protein sequence ID" value="TCO43306.1"/>
    <property type="molecule type" value="Genomic_DNA"/>
</dbReference>
<proteinExistence type="predicted"/>
<keyword evidence="2" id="KW-1185">Reference proteome</keyword>
<evidence type="ECO:0000313" key="2">
    <source>
        <dbReference type="Proteomes" id="UP000294862"/>
    </source>
</evidence>
<comment type="caution">
    <text evidence="1">The sequence shown here is derived from an EMBL/GenBank/DDBJ whole genome shotgun (WGS) entry which is preliminary data.</text>
</comment>
<dbReference type="Gene3D" id="3.20.70.20">
    <property type="match status" value="1"/>
</dbReference>
<accession>A0A4R2IGG3</accession>
<dbReference type="Proteomes" id="UP000294862">
    <property type="component" value="Unassembled WGS sequence"/>
</dbReference>
<gene>
    <name evidence="1" type="ORF">EV148_101729</name>
</gene>
<dbReference type="RefSeq" id="WP_131993546.1">
    <property type="nucleotide sequence ID" value="NZ_SLWQ01000001.1"/>
</dbReference>
<protein>
    <submittedName>
        <fullName evidence="1">Ribonucleoside-diphosphate reductase alpha chain</fullName>
    </submittedName>
</protein>
<organism evidence="1 2">
    <name type="scientific">Dokdonella fugitiva</name>
    <dbReference type="NCBI Taxonomy" id="328517"/>
    <lineage>
        <taxon>Bacteria</taxon>
        <taxon>Pseudomonadati</taxon>
        <taxon>Pseudomonadota</taxon>
        <taxon>Gammaproteobacteria</taxon>
        <taxon>Lysobacterales</taxon>
        <taxon>Rhodanobacteraceae</taxon>
        <taxon>Dokdonella</taxon>
    </lineage>
</organism>
<dbReference type="OrthoDB" id="5948085at2"/>
<evidence type="ECO:0000313" key="1">
    <source>
        <dbReference type="EMBL" id="TCO43306.1"/>
    </source>
</evidence>